<dbReference type="EMBL" id="JAOYFB010000036">
    <property type="protein sequence ID" value="KAK4020228.1"/>
    <property type="molecule type" value="Genomic_DNA"/>
</dbReference>
<evidence type="ECO:0000313" key="3">
    <source>
        <dbReference type="Proteomes" id="UP001234178"/>
    </source>
</evidence>
<sequence length="64" mass="7117">MTRKSMEVRLVQNSGPSFSEPPGQGCDSSCNTIEAPCGCLLILFTRGKYLWLLVRLKGLTTFKH</sequence>
<evidence type="ECO:0000256" key="1">
    <source>
        <dbReference type="SAM" id="MobiDB-lite"/>
    </source>
</evidence>
<feature type="region of interest" description="Disordered" evidence="1">
    <location>
        <begin position="1"/>
        <end position="24"/>
    </location>
</feature>
<organism evidence="2 3">
    <name type="scientific">Daphnia magna</name>
    <dbReference type="NCBI Taxonomy" id="35525"/>
    <lineage>
        <taxon>Eukaryota</taxon>
        <taxon>Metazoa</taxon>
        <taxon>Ecdysozoa</taxon>
        <taxon>Arthropoda</taxon>
        <taxon>Crustacea</taxon>
        <taxon>Branchiopoda</taxon>
        <taxon>Diplostraca</taxon>
        <taxon>Cladocera</taxon>
        <taxon>Anomopoda</taxon>
        <taxon>Daphniidae</taxon>
        <taxon>Daphnia</taxon>
    </lineage>
</organism>
<protein>
    <submittedName>
        <fullName evidence="2">Uncharacterized protein</fullName>
    </submittedName>
</protein>
<accession>A0ABR0A5H4</accession>
<name>A0ABR0A5H4_9CRUS</name>
<reference evidence="2 3" key="1">
    <citation type="journal article" date="2023" name="Nucleic Acids Res.">
        <title>The hologenome of Daphnia magna reveals possible DNA methylation and microbiome-mediated evolution of the host genome.</title>
        <authorList>
            <person name="Chaturvedi A."/>
            <person name="Li X."/>
            <person name="Dhandapani V."/>
            <person name="Marshall H."/>
            <person name="Kissane S."/>
            <person name="Cuenca-Cambronero M."/>
            <person name="Asole G."/>
            <person name="Calvet F."/>
            <person name="Ruiz-Romero M."/>
            <person name="Marangio P."/>
            <person name="Guigo R."/>
            <person name="Rago D."/>
            <person name="Mirbahai L."/>
            <person name="Eastwood N."/>
            <person name="Colbourne J.K."/>
            <person name="Zhou J."/>
            <person name="Mallon E."/>
            <person name="Orsini L."/>
        </authorList>
    </citation>
    <scope>NUCLEOTIDE SEQUENCE [LARGE SCALE GENOMIC DNA]</scope>
    <source>
        <strain evidence="2">LRV0_1</strain>
    </source>
</reference>
<keyword evidence="3" id="KW-1185">Reference proteome</keyword>
<proteinExistence type="predicted"/>
<gene>
    <name evidence="2" type="ORF">OUZ56_002223</name>
</gene>
<dbReference type="Proteomes" id="UP001234178">
    <property type="component" value="Unassembled WGS sequence"/>
</dbReference>
<comment type="caution">
    <text evidence="2">The sequence shown here is derived from an EMBL/GenBank/DDBJ whole genome shotgun (WGS) entry which is preliminary data.</text>
</comment>
<evidence type="ECO:0000313" key="2">
    <source>
        <dbReference type="EMBL" id="KAK4020228.1"/>
    </source>
</evidence>